<keyword evidence="3" id="KW-0786">Thiamine pyrophosphate</keyword>
<accession>A0A162SA26</accession>
<sequence>MIPVDGNDVAELQEVLLSLPRVKDKPTLIMAYTTKGKGISYMENQAKWHHGVPSEEQLKLALKELSD</sequence>
<evidence type="ECO:0000256" key="2">
    <source>
        <dbReference type="ARBA" id="ARBA00007131"/>
    </source>
</evidence>
<dbReference type="EC" id="2.2.1.7" evidence="4"/>
<dbReference type="InterPro" id="IPR029061">
    <property type="entry name" value="THDP-binding"/>
</dbReference>
<name>A0A162SA26_9CLOT</name>
<dbReference type="AlphaFoldDB" id="A0A162SA26"/>
<comment type="similarity">
    <text evidence="2">Belongs to the transketolase family.</text>
</comment>
<dbReference type="EMBL" id="LWAE01000004">
    <property type="protein sequence ID" value="KZL90969.1"/>
    <property type="molecule type" value="Genomic_DNA"/>
</dbReference>
<dbReference type="STRING" id="1121326.CLMAG_38800"/>
<evidence type="ECO:0000256" key="3">
    <source>
        <dbReference type="ARBA" id="ARBA00023052"/>
    </source>
</evidence>
<organism evidence="4 5">
    <name type="scientific">Clostridium magnum DSM 2767</name>
    <dbReference type="NCBI Taxonomy" id="1121326"/>
    <lineage>
        <taxon>Bacteria</taxon>
        <taxon>Bacillati</taxon>
        <taxon>Bacillota</taxon>
        <taxon>Clostridia</taxon>
        <taxon>Eubacteriales</taxon>
        <taxon>Clostridiaceae</taxon>
        <taxon>Clostridium</taxon>
    </lineage>
</organism>
<dbReference type="Proteomes" id="UP000076603">
    <property type="component" value="Unassembled WGS sequence"/>
</dbReference>
<comment type="cofactor">
    <cofactor evidence="1">
        <name>thiamine diphosphate</name>
        <dbReference type="ChEBI" id="CHEBI:58937"/>
    </cofactor>
</comment>
<reference evidence="4 5" key="1">
    <citation type="submission" date="2016-04" db="EMBL/GenBank/DDBJ databases">
        <title>Genome sequence of Clostridium magnum DSM 2767.</title>
        <authorList>
            <person name="Poehlein A."/>
            <person name="Uhlig R."/>
            <person name="Fischer R."/>
            <person name="Bahl H."/>
            <person name="Daniel R."/>
        </authorList>
    </citation>
    <scope>NUCLEOTIDE SEQUENCE [LARGE SCALE GENOMIC DNA]</scope>
    <source>
        <strain evidence="4 5">DSM 2767</strain>
    </source>
</reference>
<dbReference type="RefSeq" id="WP_341420448.1">
    <property type="nucleotide sequence ID" value="NZ_FQXL01000042.1"/>
</dbReference>
<dbReference type="SUPFAM" id="SSF52518">
    <property type="entry name" value="Thiamin diphosphate-binding fold (THDP-binding)"/>
    <property type="match status" value="1"/>
</dbReference>
<dbReference type="Gene3D" id="3.40.50.970">
    <property type="match status" value="1"/>
</dbReference>
<keyword evidence="4" id="KW-0808">Transferase</keyword>
<comment type="caution">
    <text evidence="4">The sequence shown here is derived from an EMBL/GenBank/DDBJ whole genome shotgun (WGS) entry which is preliminary data.</text>
</comment>
<dbReference type="GO" id="GO:0008661">
    <property type="term" value="F:1-deoxy-D-xylulose-5-phosphate synthase activity"/>
    <property type="evidence" value="ECO:0007669"/>
    <property type="project" value="UniProtKB-EC"/>
</dbReference>
<proteinExistence type="inferred from homology"/>
<dbReference type="PANTHER" id="PTHR47514:SF1">
    <property type="entry name" value="TRANSKETOLASE N-TERMINAL SECTION-RELATED"/>
    <property type="match status" value="1"/>
</dbReference>
<protein>
    <submittedName>
        <fullName evidence="4">1-deoxy-D-xylulose-5-phosphate synthase</fullName>
        <ecNumber evidence="4">2.2.1.7</ecNumber>
    </submittedName>
</protein>
<dbReference type="PATRIC" id="fig|1121326.3.peg.3927"/>
<evidence type="ECO:0000313" key="5">
    <source>
        <dbReference type="Proteomes" id="UP000076603"/>
    </source>
</evidence>
<dbReference type="PANTHER" id="PTHR47514">
    <property type="entry name" value="TRANSKETOLASE N-TERMINAL SECTION-RELATED"/>
    <property type="match status" value="1"/>
</dbReference>
<evidence type="ECO:0000313" key="4">
    <source>
        <dbReference type="EMBL" id="KZL90969.1"/>
    </source>
</evidence>
<evidence type="ECO:0000256" key="1">
    <source>
        <dbReference type="ARBA" id="ARBA00001964"/>
    </source>
</evidence>
<keyword evidence="5" id="KW-1185">Reference proteome</keyword>
<gene>
    <name evidence="4" type="primary">dxs_5</name>
    <name evidence="4" type="ORF">CLMAG_38800</name>
</gene>